<dbReference type="Pfam" id="PF12710">
    <property type="entry name" value="HAD"/>
    <property type="match status" value="1"/>
</dbReference>
<dbReference type="Proteomes" id="UP000003947">
    <property type="component" value="Unassembled WGS sequence"/>
</dbReference>
<dbReference type="eggNOG" id="COG0560">
    <property type="taxonomic scope" value="Bacteria"/>
</dbReference>
<reference evidence="2 3" key="1">
    <citation type="submission" date="2012-02" db="EMBL/GenBank/DDBJ databases">
        <title>Improved High-Quality Draft sequence of Microvirga sp. WSM3557.</title>
        <authorList>
            <consortium name="US DOE Joint Genome Institute"/>
            <person name="Lucas S."/>
            <person name="Han J."/>
            <person name="Lapidus A."/>
            <person name="Cheng J.-F."/>
            <person name="Goodwin L."/>
            <person name="Pitluck S."/>
            <person name="Peters L."/>
            <person name="Zhang X."/>
            <person name="Detter J.C."/>
            <person name="Han C."/>
            <person name="Tapia R."/>
            <person name="Land M."/>
            <person name="Hauser L."/>
            <person name="Kyrpides N."/>
            <person name="Ivanova N."/>
            <person name="Pagani I."/>
            <person name="Brau L."/>
            <person name="Yates R."/>
            <person name="O'Hara G."/>
            <person name="Rui T."/>
            <person name="Howieson J."/>
            <person name="Reeve W."/>
            <person name="Woyke T."/>
        </authorList>
    </citation>
    <scope>NUCLEOTIDE SEQUENCE [LARGE SCALE GENOMIC DNA]</scope>
    <source>
        <strain evidence="2 3">WSM3557</strain>
    </source>
</reference>
<feature type="signal peptide" evidence="1">
    <location>
        <begin position="1"/>
        <end position="29"/>
    </location>
</feature>
<dbReference type="InterPro" id="IPR036412">
    <property type="entry name" value="HAD-like_sf"/>
</dbReference>
<dbReference type="PATRIC" id="fig|864069.3.peg.7084"/>
<keyword evidence="3" id="KW-1185">Reference proteome</keyword>
<sequence length="337" mass="37597" precursor="true">MSRMGWPRIRVAALSIIALFSFWISAATAQIDPLPSWNEGSVKQAIIAFVTAVAREGSPDFIPESDRIATFDNDGTLWIEQPIYVQFAFALDRVKTLAPQHPEWRDKQPFKAVLDGDMEAVAAMGEHGAVDIVAATHAGMTPDDFRTIAKEWLATAKHPRFGRRYDDLVYQPMLEVLAYMRANGFKTFIVSGGGIEFMRAFAPERYGIPSGQIVGSSIVTTFERRDGRPTLFRLPKVNFVDDGPGKPVGIDQHIGLRPVAAFGNSDGDLEMLQWTTETGGRRLGVVVHHTDAEREYAYDRDSKVGRLDKALDAAAQERWTVVDMKRDWKVIFPAEAR</sequence>
<protein>
    <submittedName>
        <fullName evidence="2">Phosphoserine phosphatase</fullName>
    </submittedName>
</protein>
<accession>I4YPK3</accession>
<dbReference type="HOGENOM" id="CLU_052514_0_0_5"/>
<gene>
    <name evidence="2" type="ORF">MicloDRAFT_00066240</name>
</gene>
<evidence type="ECO:0000256" key="1">
    <source>
        <dbReference type="SAM" id="SignalP"/>
    </source>
</evidence>
<dbReference type="STRING" id="864069.MicloDRAFT_00066240"/>
<name>I4YPK3_9HYPH</name>
<feature type="chain" id="PRO_5003698244" evidence="1">
    <location>
        <begin position="30"/>
        <end position="337"/>
    </location>
</feature>
<dbReference type="InterPro" id="IPR023214">
    <property type="entry name" value="HAD_sf"/>
</dbReference>
<dbReference type="AlphaFoldDB" id="I4YPK3"/>
<proteinExistence type="predicted"/>
<dbReference type="OrthoDB" id="9799365at2"/>
<evidence type="ECO:0000313" key="2">
    <source>
        <dbReference type="EMBL" id="EIM25895.1"/>
    </source>
</evidence>
<keyword evidence="1" id="KW-0732">Signal</keyword>
<dbReference type="EMBL" id="JH660647">
    <property type="protein sequence ID" value="EIM25895.1"/>
    <property type="molecule type" value="Genomic_DNA"/>
</dbReference>
<dbReference type="Gene3D" id="3.40.50.1000">
    <property type="entry name" value="HAD superfamily/HAD-like"/>
    <property type="match status" value="1"/>
</dbReference>
<dbReference type="SUPFAM" id="SSF56784">
    <property type="entry name" value="HAD-like"/>
    <property type="match status" value="1"/>
</dbReference>
<organism evidence="2 3">
    <name type="scientific">Microvirga lotononidis</name>
    <dbReference type="NCBI Taxonomy" id="864069"/>
    <lineage>
        <taxon>Bacteria</taxon>
        <taxon>Pseudomonadati</taxon>
        <taxon>Pseudomonadota</taxon>
        <taxon>Alphaproteobacteria</taxon>
        <taxon>Hyphomicrobiales</taxon>
        <taxon>Methylobacteriaceae</taxon>
        <taxon>Microvirga</taxon>
    </lineage>
</organism>
<evidence type="ECO:0000313" key="3">
    <source>
        <dbReference type="Proteomes" id="UP000003947"/>
    </source>
</evidence>